<evidence type="ECO:0000313" key="1">
    <source>
        <dbReference type="EMBL" id="GFO23622.1"/>
    </source>
</evidence>
<protein>
    <submittedName>
        <fullName evidence="1">Uncharacterized protein</fullName>
    </submittedName>
</protein>
<gene>
    <name evidence="1" type="ORF">PoB_005012700</name>
</gene>
<dbReference type="Proteomes" id="UP000735302">
    <property type="component" value="Unassembled WGS sequence"/>
</dbReference>
<dbReference type="EMBL" id="BLXT01005511">
    <property type="protein sequence ID" value="GFO23622.1"/>
    <property type="molecule type" value="Genomic_DNA"/>
</dbReference>
<sequence>MSPLHNIFNLKDFFPVPRIFSEKQAPLVRQSIAPAYDSRVSHRAQIGESPNQFSIGQFFLTYGCFIPPVPTYQCTILISFGGALERFRELALSLLMLNEIYIVKVSPTD</sequence>
<accession>A0AAV4BWA2</accession>
<proteinExistence type="predicted"/>
<evidence type="ECO:0000313" key="2">
    <source>
        <dbReference type="Proteomes" id="UP000735302"/>
    </source>
</evidence>
<dbReference type="AlphaFoldDB" id="A0AAV4BWA2"/>
<reference evidence="1 2" key="1">
    <citation type="journal article" date="2021" name="Elife">
        <title>Chloroplast acquisition without the gene transfer in kleptoplastic sea slugs, Plakobranchus ocellatus.</title>
        <authorList>
            <person name="Maeda T."/>
            <person name="Takahashi S."/>
            <person name="Yoshida T."/>
            <person name="Shimamura S."/>
            <person name="Takaki Y."/>
            <person name="Nagai Y."/>
            <person name="Toyoda A."/>
            <person name="Suzuki Y."/>
            <person name="Arimoto A."/>
            <person name="Ishii H."/>
            <person name="Satoh N."/>
            <person name="Nishiyama T."/>
            <person name="Hasebe M."/>
            <person name="Maruyama T."/>
            <person name="Minagawa J."/>
            <person name="Obokata J."/>
            <person name="Shigenobu S."/>
        </authorList>
    </citation>
    <scope>NUCLEOTIDE SEQUENCE [LARGE SCALE GENOMIC DNA]</scope>
</reference>
<comment type="caution">
    <text evidence="1">The sequence shown here is derived from an EMBL/GenBank/DDBJ whole genome shotgun (WGS) entry which is preliminary data.</text>
</comment>
<organism evidence="1 2">
    <name type="scientific">Plakobranchus ocellatus</name>
    <dbReference type="NCBI Taxonomy" id="259542"/>
    <lineage>
        <taxon>Eukaryota</taxon>
        <taxon>Metazoa</taxon>
        <taxon>Spiralia</taxon>
        <taxon>Lophotrochozoa</taxon>
        <taxon>Mollusca</taxon>
        <taxon>Gastropoda</taxon>
        <taxon>Heterobranchia</taxon>
        <taxon>Euthyneura</taxon>
        <taxon>Panpulmonata</taxon>
        <taxon>Sacoglossa</taxon>
        <taxon>Placobranchoidea</taxon>
        <taxon>Plakobranchidae</taxon>
        <taxon>Plakobranchus</taxon>
    </lineage>
</organism>
<name>A0AAV4BWA2_9GAST</name>
<keyword evidence="2" id="KW-1185">Reference proteome</keyword>